<dbReference type="GO" id="GO:0003677">
    <property type="term" value="F:DNA binding"/>
    <property type="evidence" value="ECO:0007669"/>
    <property type="project" value="UniProtKB-KW"/>
</dbReference>
<dbReference type="InterPro" id="IPR011006">
    <property type="entry name" value="CheY-like_superfamily"/>
</dbReference>
<evidence type="ECO:0000313" key="5">
    <source>
        <dbReference type="Proteomes" id="UP001199816"/>
    </source>
</evidence>
<accession>A0ABS8PSV0</accession>
<proteinExistence type="predicted"/>
<gene>
    <name evidence="4" type="ORF">LQ567_14350</name>
</gene>
<dbReference type="RefSeq" id="WP_231005212.1">
    <property type="nucleotide sequence ID" value="NZ_JAJNEC010000005.1"/>
</dbReference>
<dbReference type="SMART" id="SM00850">
    <property type="entry name" value="LytTR"/>
    <property type="match status" value="1"/>
</dbReference>
<dbReference type="InterPro" id="IPR007492">
    <property type="entry name" value="LytTR_DNA-bd_dom"/>
</dbReference>
<evidence type="ECO:0000256" key="1">
    <source>
        <dbReference type="PROSITE-ProRule" id="PRU00169"/>
    </source>
</evidence>
<reference evidence="4 5" key="1">
    <citation type="submission" date="2021-11" db="EMBL/GenBank/DDBJ databases">
        <title>Genomic of Niabella pedocola.</title>
        <authorList>
            <person name="Wu T."/>
        </authorList>
    </citation>
    <scope>NUCLEOTIDE SEQUENCE [LARGE SCALE GENOMIC DNA]</scope>
    <source>
        <strain evidence="4 5">JCM 31011</strain>
    </source>
</reference>
<dbReference type="InterPro" id="IPR001789">
    <property type="entry name" value="Sig_transdc_resp-reg_receiver"/>
</dbReference>
<dbReference type="PROSITE" id="PS50930">
    <property type="entry name" value="HTH_LYTTR"/>
    <property type="match status" value="1"/>
</dbReference>
<keyword evidence="1" id="KW-0597">Phosphoprotein</keyword>
<dbReference type="PROSITE" id="PS50110">
    <property type="entry name" value="RESPONSE_REGULATORY"/>
    <property type="match status" value="1"/>
</dbReference>
<feature type="domain" description="Response regulatory" evidence="2">
    <location>
        <begin position="5"/>
        <end position="116"/>
    </location>
</feature>
<dbReference type="PANTHER" id="PTHR37299">
    <property type="entry name" value="TRANSCRIPTIONAL REGULATOR-RELATED"/>
    <property type="match status" value="1"/>
</dbReference>
<evidence type="ECO:0000313" key="4">
    <source>
        <dbReference type="EMBL" id="MCD2423955.1"/>
    </source>
</evidence>
<dbReference type="EMBL" id="JAJNEC010000005">
    <property type="protein sequence ID" value="MCD2423955.1"/>
    <property type="molecule type" value="Genomic_DNA"/>
</dbReference>
<sequence length="242" mass="27688">MSKRSVLVVDDEEHGRVLVKQYLKAHDHFFVAGECHNGLEAIKYINGMEPDLVFLDIQMPGADGFEVLQRIEHVPRIIFTTAFDQYAIKAFEINAVDYLLKPYTRERFDNAMTRLNTTPQQLSSLMAEVTATRGSYPERIMVEHKKRYQNIPVAAIIYMKANRDYTEVHTASGSYLSTLGISIIEGKFDPAKFIRIHRSVIVNMDHVQELYRDAGKTLLVMDNGLELNVGRNYLGHIKNLII</sequence>
<comment type="caution">
    <text evidence="4">The sequence shown here is derived from an EMBL/GenBank/DDBJ whole genome shotgun (WGS) entry which is preliminary data.</text>
</comment>
<keyword evidence="5" id="KW-1185">Reference proteome</keyword>
<evidence type="ECO:0000259" key="3">
    <source>
        <dbReference type="PROSITE" id="PS50930"/>
    </source>
</evidence>
<keyword evidence="4" id="KW-0238">DNA-binding</keyword>
<name>A0ABS8PSV0_9BACT</name>
<dbReference type="Pfam" id="PF04397">
    <property type="entry name" value="LytTR"/>
    <property type="match status" value="1"/>
</dbReference>
<dbReference type="SUPFAM" id="SSF52172">
    <property type="entry name" value="CheY-like"/>
    <property type="match status" value="1"/>
</dbReference>
<dbReference type="Proteomes" id="UP001199816">
    <property type="component" value="Unassembled WGS sequence"/>
</dbReference>
<dbReference type="Gene3D" id="2.40.50.1020">
    <property type="entry name" value="LytTr DNA-binding domain"/>
    <property type="match status" value="1"/>
</dbReference>
<protein>
    <submittedName>
        <fullName evidence="4">LytTR family DNA-binding domain-containing protein</fullName>
    </submittedName>
</protein>
<dbReference type="PANTHER" id="PTHR37299:SF1">
    <property type="entry name" value="STAGE 0 SPORULATION PROTEIN A HOMOLOG"/>
    <property type="match status" value="1"/>
</dbReference>
<dbReference type="InterPro" id="IPR046947">
    <property type="entry name" value="LytR-like"/>
</dbReference>
<dbReference type="Gene3D" id="3.40.50.2300">
    <property type="match status" value="1"/>
</dbReference>
<feature type="modified residue" description="4-aspartylphosphate" evidence="1">
    <location>
        <position position="56"/>
    </location>
</feature>
<evidence type="ECO:0000259" key="2">
    <source>
        <dbReference type="PROSITE" id="PS50110"/>
    </source>
</evidence>
<dbReference type="Pfam" id="PF00072">
    <property type="entry name" value="Response_reg"/>
    <property type="match status" value="1"/>
</dbReference>
<dbReference type="SMART" id="SM00448">
    <property type="entry name" value="REC"/>
    <property type="match status" value="1"/>
</dbReference>
<feature type="domain" description="HTH LytTR-type" evidence="3">
    <location>
        <begin position="140"/>
        <end position="242"/>
    </location>
</feature>
<organism evidence="4 5">
    <name type="scientific">Niabella pedocola</name>
    <dbReference type="NCBI Taxonomy" id="1752077"/>
    <lineage>
        <taxon>Bacteria</taxon>
        <taxon>Pseudomonadati</taxon>
        <taxon>Bacteroidota</taxon>
        <taxon>Chitinophagia</taxon>
        <taxon>Chitinophagales</taxon>
        <taxon>Chitinophagaceae</taxon>
        <taxon>Niabella</taxon>
    </lineage>
</organism>